<reference evidence="1" key="1">
    <citation type="submission" date="2022-02" db="EMBL/GenBank/DDBJ databases">
        <title>Plant Genome Project.</title>
        <authorList>
            <person name="Zhang R.-G."/>
        </authorList>
    </citation>
    <scope>NUCLEOTIDE SEQUENCE</scope>
    <source>
        <strain evidence="1">AT1</strain>
    </source>
</reference>
<evidence type="ECO:0000313" key="2">
    <source>
        <dbReference type="Proteomes" id="UP001062846"/>
    </source>
</evidence>
<accession>A0ACC0PPJ1</accession>
<keyword evidence="2" id="KW-1185">Reference proteome</keyword>
<proteinExistence type="predicted"/>
<comment type="caution">
    <text evidence="1">The sequence shown here is derived from an EMBL/GenBank/DDBJ whole genome shotgun (WGS) entry which is preliminary data.</text>
</comment>
<name>A0ACC0PPJ1_RHOML</name>
<dbReference type="Proteomes" id="UP001062846">
    <property type="component" value="Chromosome 2"/>
</dbReference>
<sequence>MGFWFLFYRDSGALSDLLAFDCKTDIDAANEEGIVRGGGCTILRLVSKVDAIKDNHENDEEKAGRTLSVRKWQAAFIPDGYLDIGRTLSRMRHGVVYGYGRIIFLKREERVLASNQKANIPDLQV</sequence>
<dbReference type="EMBL" id="CM046389">
    <property type="protein sequence ID" value="KAI8567415.1"/>
    <property type="molecule type" value="Genomic_DNA"/>
</dbReference>
<protein>
    <submittedName>
        <fullName evidence="1">Uncharacterized protein</fullName>
    </submittedName>
</protein>
<organism evidence="1 2">
    <name type="scientific">Rhododendron molle</name>
    <name type="common">Chinese azalea</name>
    <name type="synonym">Azalea mollis</name>
    <dbReference type="NCBI Taxonomy" id="49168"/>
    <lineage>
        <taxon>Eukaryota</taxon>
        <taxon>Viridiplantae</taxon>
        <taxon>Streptophyta</taxon>
        <taxon>Embryophyta</taxon>
        <taxon>Tracheophyta</taxon>
        <taxon>Spermatophyta</taxon>
        <taxon>Magnoliopsida</taxon>
        <taxon>eudicotyledons</taxon>
        <taxon>Gunneridae</taxon>
        <taxon>Pentapetalae</taxon>
        <taxon>asterids</taxon>
        <taxon>Ericales</taxon>
        <taxon>Ericaceae</taxon>
        <taxon>Ericoideae</taxon>
        <taxon>Rhodoreae</taxon>
        <taxon>Rhododendron</taxon>
    </lineage>
</organism>
<gene>
    <name evidence="1" type="ORF">RHMOL_Rhmol02G0120500</name>
</gene>
<evidence type="ECO:0000313" key="1">
    <source>
        <dbReference type="EMBL" id="KAI8567415.1"/>
    </source>
</evidence>